<gene>
    <name evidence="1" type="ORF">SAMN02745910_01772</name>
</gene>
<dbReference type="RefSeq" id="WP_061805030.1">
    <property type="nucleotide sequence ID" value="NZ_FOXX01000003.1"/>
</dbReference>
<sequence length="210" mass="24428">MATLKDIQKPYDAAFSLGHNCFPAIYLRNHNLRPFAGVLDWMISFSLSEVNKLLENRFANFLKKENLTFESYFANGLTLKIRDNLYSIDSAHDFLAKNNTPTSWPEYDEVYAKYKRRAERFLDTLEKSDDLLFVRLGGTYEDARRLESVLASLVKGNFKVLLVINGEVEDFTELQWNLAHTCVLQYPIFDMDKLRDEAKWAKLFDGMSLK</sequence>
<dbReference type="Proteomes" id="UP000182762">
    <property type="component" value="Unassembled WGS sequence"/>
</dbReference>
<protein>
    <submittedName>
        <fullName evidence="1">Papain-like cysteine peptidase</fullName>
    </submittedName>
</protein>
<dbReference type="Pfam" id="PF08795">
    <property type="entry name" value="DUF1796"/>
    <property type="match status" value="1"/>
</dbReference>
<dbReference type="EMBL" id="FOXX01000003">
    <property type="protein sequence ID" value="SFQ50732.1"/>
    <property type="molecule type" value="Genomic_DNA"/>
</dbReference>
<keyword evidence="2" id="KW-1185">Reference proteome</keyword>
<dbReference type="GeneID" id="93710464"/>
<proteinExistence type="predicted"/>
<organism evidence="1 2">
    <name type="scientific">Priestia endophytica DSM 13796</name>
    <dbReference type="NCBI Taxonomy" id="1121089"/>
    <lineage>
        <taxon>Bacteria</taxon>
        <taxon>Bacillati</taxon>
        <taxon>Bacillota</taxon>
        <taxon>Bacilli</taxon>
        <taxon>Bacillales</taxon>
        <taxon>Bacillaceae</taxon>
        <taxon>Priestia</taxon>
    </lineage>
</organism>
<accession>A0A1I5Z2P4</accession>
<reference evidence="1 2" key="1">
    <citation type="submission" date="2016-10" db="EMBL/GenBank/DDBJ databases">
        <authorList>
            <person name="Varghese N."/>
            <person name="Submissions S."/>
        </authorList>
    </citation>
    <scope>NUCLEOTIDE SEQUENCE [LARGE SCALE GENOMIC DNA]</scope>
    <source>
        <strain evidence="1 2">DSM 13796</strain>
    </source>
</reference>
<comment type="caution">
    <text evidence="1">The sequence shown here is derived from an EMBL/GenBank/DDBJ whole genome shotgun (WGS) entry which is preliminary data.</text>
</comment>
<dbReference type="InterPro" id="IPR014903">
    <property type="entry name" value="DUF1796"/>
</dbReference>
<evidence type="ECO:0000313" key="1">
    <source>
        <dbReference type="EMBL" id="SFQ50732.1"/>
    </source>
</evidence>
<name>A0A1I5Z2P4_9BACI</name>
<evidence type="ECO:0000313" key="2">
    <source>
        <dbReference type="Proteomes" id="UP000182762"/>
    </source>
</evidence>